<dbReference type="InterPro" id="IPR026832">
    <property type="entry name" value="Asteroid"/>
</dbReference>
<dbReference type="EMBL" id="JAUKUA010000004">
    <property type="protein sequence ID" value="KAK0714989.1"/>
    <property type="molecule type" value="Genomic_DNA"/>
</dbReference>
<dbReference type="PANTHER" id="PTHR15665">
    <property type="entry name" value="ASTEROID PROTEIN"/>
    <property type="match status" value="1"/>
</dbReference>
<dbReference type="InterPro" id="IPR029060">
    <property type="entry name" value="PIN-like_dom_sf"/>
</dbReference>
<dbReference type="Gene3D" id="3.40.50.1010">
    <property type="entry name" value="5'-nuclease"/>
    <property type="match status" value="1"/>
</dbReference>
<comment type="caution">
    <text evidence="4">The sequence shown here is derived from an EMBL/GenBank/DDBJ whole genome shotgun (WGS) entry which is preliminary data.</text>
</comment>
<sequence>MGIPHLRRLIEPYGERKPIRPSYVTIDGPALAYHILKVCSRKTLKTSPFEQPSYKLLGETAIAWLDQIGAYGLYVSAIYFDGFLPRSKRAERMRRLIGTSKDLVKYHLANPTGVPRQRPTFEEKTVELFPKSWGGDVKVTPPTPSFLVPAIIDALRRSTEFGPRTKLVPGEADGFCAENVRSNGGIVLTSDSDLLVHDLGPDGSVVFFEDIDTDVESEHLVALQYQIPKICQRLSLKSNNNFPRVAFMLLMDPHLSLEQAAEKARSSASNTDDFDGYSEFIDDYNSPETAPNVGVEHGSGLDPRVSEIAFRSSDDQDLAMFLPPLLDSPSRTSAWEASKGIRQLSYSLLRSVRGTAIQSVSEFRRLQSPSSGTRVQIPPPSDIEEEASTLLDLLAAIKAVVKKAELSWLALSVYQDVALTISQGKNQPLSLDLIGQYVTGMLDQGSWEFLHMLSQAQATYYSLRMLRQVIGFTVHNGAGDFPTAVSKLTKVLSSLPTLSGFPCVANFADMLQDFKNQGGLTCLASLCNEILPQIEALQKPPVTKDKRSKKRKSELKSQHNNRPRPSNPFGILGTQDA</sequence>
<organism evidence="4 5">
    <name type="scientific">Lasiosphaeris hirsuta</name>
    <dbReference type="NCBI Taxonomy" id="260670"/>
    <lineage>
        <taxon>Eukaryota</taxon>
        <taxon>Fungi</taxon>
        <taxon>Dikarya</taxon>
        <taxon>Ascomycota</taxon>
        <taxon>Pezizomycotina</taxon>
        <taxon>Sordariomycetes</taxon>
        <taxon>Sordariomycetidae</taxon>
        <taxon>Sordariales</taxon>
        <taxon>Lasiosphaeriaceae</taxon>
        <taxon>Lasiosphaeris</taxon>
    </lineage>
</organism>
<dbReference type="PANTHER" id="PTHR15665:SF1">
    <property type="entry name" value="PROTEIN ASTEROID HOMOLOG 1"/>
    <property type="match status" value="1"/>
</dbReference>
<comment type="similarity">
    <text evidence="1">Belongs to the asteroid family.</text>
</comment>
<dbReference type="SUPFAM" id="SSF88723">
    <property type="entry name" value="PIN domain-like"/>
    <property type="match status" value="1"/>
</dbReference>
<evidence type="ECO:0000259" key="3">
    <source>
        <dbReference type="Pfam" id="PF12813"/>
    </source>
</evidence>
<evidence type="ECO:0000313" key="5">
    <source>
        <dbReference type="Proteomes" id="UP001172102"/>
    </source>
</evidence>
<proteinExistence type="inferred from homology"/>
<evidence type="ECO:0000256" key="2">
    <source>
        <dbReference type="SAM" id="MobiDB-lite"/>
    </source>
</evidence>
<evidence type="ECO:0000256" key="1">
    <source>
        <dbReference type="ARBA" id="ARBA00007398"/>
    </source>
</evidence>
<feature type="region of interest" description="Disordered" evidence="2">
    <location>
        <begin position="538"/>
        <end position="577"/>
    </location>
</feature>
<dbReference type="Pfam" id="PF12813">
    <property type="entry name" value="XPG_I_2"/>
    <property type="match status" value="1"/>
</dbReference>
<gene>
    <name evidence="4" type="ORF">B0H67DRAFT_488351</name>
</gene>
<dbReference type="Proteomes" id="UP001172102">
    <property type="component" value="Unassembled WGS sequence"/>
</dbReference>
<accession>A0AA40AFP3</accession>
<reference evidence="4" key="1">
    <citation type="submission" date="2023-06" db="EMBL/GenBank/DDBJ databases">
        <title>Genome-scale phylogeny and comparative genomics of the fungal order Sordariales.</title>
        <authorList>
            <consortium name="Lawrence Berkeley National Laboratory"/>
            <person name="Hensen N."/>
            <person name="Bonometti L."/>
            <person name="Westerberg I."/>
            <person name="Brannstrom I.O."/>
            <person name="Guillou S."/>
            <person name="Cros-Aarteil S."/>
            <person name="Calhoun S."/>
            <person name="Haridas S."/>
            <person name="Kuo A."/>
            <person name="Mondo S."/>
            <person name="Pangilinan J."/>
            <person name="Riley R."/>
            <person name="Labutti K."/>
            <person name="Andreopoulos B."/>
            <person name="Lipzen A."/>
            <person name="Chen C."/>
            <person name="Yanf M."/>
            <person name="Daum C."/>
            <person name="Ng V."/>
            <person name="Clum A."/>
            <person name="Steindorff A."/>
            <person name="Ohm R."/>
            <person name="Martin F."/>
            <person name="Silar P."/>
            <person name="Natvig D."/>
            <person name="Lalanne C."/>
            <person name="Gautier V."/>
            <person name="Ament-Velasquez S.L."/>
            <person name="Kruys A."/>
            <person name="Hutchinson M.I."/>
            <person name="Powell A.J."/>
            <person name="Barry K."/>
            <person name="Miller A.N."/>
            <person name="Grigoriev I.V."/>
            <person name="Debuchy R."/>
            <person name="Gladieux P."/>
            <person name="Thoren M.H."/>
            <person name="Johannesson H."/>
        </authorList>
    </citation>
    <scope>NUCLEOTIDE SEQUENCE</scope>
    <source>
        <strain evidence="4">SMH4607-1</strain>
    </source>
</reference>
<feature type="domain" description="Asteroid" evidence="3">
    <location>
        <begin position="144"/>
        <end position="377"/>
    </location>
</feature>
<name>A0AA40AFP3_9PEZI</name>
<keyword evidence="5" id="KW-1185">Reference proteome</keyword>
<dbReference type="InterPro" id="IPR039436">
    <property type="entry name" value="Asteroid_dom"/>
</dbReference>
<evidence type="ECO:0000313" key="4">
    <source>
        <dbReference type="EMBL" id="KAK0714989.1"/>
    </source>
</evidence>
<dbReference type="AlphaFoldDB" id="A0AA40AFP3"/>
<protein>
    <submittedName>
        <fullName evidence="4">XPG domain containing-domain-containing protein</fullName>
    </submittedName>
</protein>